<evidence type="ECO:0000256" key="4">
    <source>
        <dbReference type="ARBA" id="ARBA00023242"/>
    </source>
</evidence>
<dbReference type="SMART" id="SM00512">
    <property type="entry name" value="Skp1"/>
    <property type="match status" value="1"/>
</dbReference>
<keyword evidence="4" id="KW-0539">Nucleus</keyword>
<dbReference type="SUPFAM" id="SSF54695">
    <property type="entry name" value="POZ domain"/>
    <property type="match status" value="1"/>
</dbReference>
<evidence type="ECO:0000313" key="7">
    <source>
        <dbReference type="Proteomes" id="UP001306508"/>
    </source>
</evidence>
<accession>A0AAN7WQJ0</accession>
<dbReference type="EMBL" id="JAWIZZ010000046">
    <property type="protein sequence ID" value="KAK5779722.1"/>
    <property type="molecule type" value="Genomic_DNA"/>
</dbReference>
<dbReference type="GO" id="GO:0006511">
    <property type="term" value="P:ubiquitin-dependent protein catabolic process"/>
    <property type="evidence" value="ECO:0007669"/>
    <property type="project" value="InterPro"/>
</dbReference>
<evidence type="ECO:0000256" key="2">
    <source>
        <dbReference type="ARBA" id="ARBA00009993"/>
    </source>
</evidence>
<sequence>MDKGDNGITLIASDGTKCTITENAAMISPILKAIIQGHFQEKNEIDLPNIDPEVLNKVIEYLELKSKYLDESNGQEDYDITNFEFDVPSEISLELLLAADYLNI</sequence>
<organism evidence="6 7">
    <name type="scientific">Arxiozyma heterogenica</name>
    <dbReference type="NCBI Taxonomy" id="278026"/>
    <lineage>
        <taxon>Eukaryota</taxon>
        <taxon>Fungi</taxon>
        <taxon>Dikarya</taxon>
        <taxon>Ascomycota</taxon>
        <taxon>Saccharomycotina</taxon>
        <taxon>Saccharomycetes</taxon>
        <taxon>Saccharomycetales</taxon>
        <taxon>Saccharomycetaceae</taxon>
        <taxon>Arxiozyma</taxon>
    </lineage>
</organism>
<gene>
    <name evidence="6" type="ORF">RI543_002843</name>
</gene>
<comment type="subcellular location">
    <subcellularLocation>
        <location evidence="1">Nucleus</location>
    </subcellularLocation>
</comment>
<evidence type="ECO:0000259" key="5">
    <source>
        <dbReference type="Pfam" id="PF03931"/>
    </source>
</evidence>
<keyword evidence="7" id="KW-1185">Reference proteome</keyword>
<dbReference type="Proteomes" id="UP001306508">
    <property type="component" value="Unassembled WGS sequence"/>
</dbReference>
<reference evidence="7" key="1">
    <citation type="submission" date="2023-07" db="EMBL/GenBank/DDBJ databases">
        <title>A draft genome of Kazachstania heterogenica Y-27499.</title>
        <authorList>
            <person name="Donic C."/>
            <person name="Kralova J.S."/>
            <person name="Fidel L."/>
            <person name="Ben-Dor S."/>
            <person name="Jung S."/>
        </authorList>
    </citation>
    <scope>NUCLEOTIDE SEQUENCE [LARGE SCALE GENOMIC DNA]</scope>
    <source>
        <strain evidence="7">Y27499</strain>
    </source>
</reference>
<dbReference type="InterPro" id="IPR011333">
    <property type="entry name" value="SKP1/BTB/POZ_sf"/>
</dbReference>
<dbReference type="FunFam" id="3.30.710.10:FF:000035">
    <property type="entry name" value="Elongin C transcription elongation factor"/>
    <property type="match status" value="1"/>
</dbReference>
<dbReference type="AlphaFoldDB" id="A0AAN7WQJ0"/>
<name>A0AAN7WQJ0_9SACH</name>
<evidence type="ECO:0000256" key="1">
    <source>
        <dbReference type="ARBA" id="ARBA00004123"/>
    </source>
</evidence>
<dbReference type="Pfam" id="PF03931">
    <property type="entry name" value="Skp1_POZ"/>
    <property type="match status" value="1"/>
</dbReference>
<evidence type="ECO:0000313" key="6">
    <source>
        <dbReference type="EMBL" id="KAK5779722.1"/>
    </source>
</evidence>
<protein>
    <recommendedName>
        <fullName evidence="3">Elongin-C</fullName>
    </recommendedName>
</protein>
<evidence type="ECO:0000256" key="3">
    <source>
        <dbReference type="ARBA" id="ARBA00021347"/>
    </source>
</evidence>
<dbReference type="InterPro" id="IPR016073">
    <property type="entry name" value="Skp1_comp_POZ"/>
</dbReference>
<dbReference type="InterPro" id="IPR039948">
    <property type="entry name" value="ELC1"/>
</dbReference>
<dbReference type="Gene3D" id="3.30.710.10">
    <property type="entry name" value="Potassium Channel Kv1.1, Chain A"/>
    <property type="match status" value="1"/>
</dbReference>
<dbReference type="PANTHER" id="PTHR20648">
    <property type="entry name" value="ELONGIN-C"/>
    <property type="match status" value="1"/>
</dbReference>
<comment type="caution">
    <text evidence="6">The sequence shown here is derived from an EMBL/GenBank/DDBJ whole genome shotgun (WGS) entry which is preliminary data.</text>
</comment>
<dbReference type="InterPro" id="IPR001232">
    <property type="entry name" value="SKP1-like"/>
</dbReference>
<comment type="similarity">
    <text evidence="2">Belongs to the SKP1 family.</text>
</comment>
<feature type="domain" description="SKP1 component POZ" evidence="5">
    <location>
        <begin position="8"/>
        <end position="63"/>
    </location>
</feature>
<proteinExistence type="inferred from homology"/>
<dbReference type="GO" id="GO:0005634">
    <property type="term" value="C:nucleus"/>
    <property type="evidence" value="ECO:0007669"/>
    <property type="project" value="UniProtKB-SubCell"/>
</dbReference>